<dbReference type="OrthoDB" id="5099826at2759"/>
<organism evidence="4 5">
    <name type="scientific">Fusarium solani</name>
    <name type="common">Filamentous fungus</name>
    <dbReference type="NCBI Taxonomy" id="169388"/>
    <lineage>
        <taxon>Eukaryota</taxon>
        <taxon>Fungi</taxon>
        <taxon>Dikarya</taxon>
        <taxon>Ascomycota</taxon>
        <taxon>Pezizomycotina</taxon>
        <taxon>Sordariomycetes</taxon>
        <taxon>Hypocreomycetidae</taxon>
        <taxon>Hypocreales</taxon>
        <taxon>Nectriaceae</taxon>
        <taxon>Fusarium</taxon>
        <taxon>Fusarium solani species complex</taxon>
    </lineage>
</organism>
<gene>
    <name evidence="4" type="ORF">B0J15DRAFT_582532</name>
</gene>
<dbReference type="InterPro" id="IPR000026">
    <property type="entry name" value="N1-like"/>
</dbReference>
<dbReference type="Pfam" id="PF00545">
    <property type="entry name" value="Ribonuclease"/>
    <property type="match status" value="1"/>
</dbReference>
<dbReference type="AlphaFoldDB" id="A0A9P9HPX1"/>
<dbReference type="Gene3D" id="3.10.450.30">
    <property type="entry name" value="Microbial ribonucleases"/>
    <property type="match status" value="1"/>
</dbReference>
<dbReference type="GO" id="GO:0003723">
    <property type="term" value="F:RNA binding"/>
    <property type="evidence" value="ECO:0007669"/>
    <property type="project" value="InterPro"/>
</dbReference>
<keyword evidence="1" id="KW-0540">Nuclease</keyword>
<evidence type="ECO:0000313" key="5">
    <source>
        <dbReference type="Proteomes" id="UP000736672"/>
    </source>
</evidence>
<proteinExistence type="predicted"/>
<name>A0A9P9HPX1_FUSSL</name>
<dbReference type="InterPro" id="IPR016191">
    <property type="entry name" value="Ribonuclease/ribotoxin"/>
</dbReference>
<keyword evidence="2" id="KW-0378">Hydrolase</keyword>
<dbReference type="Proteomes" id="UP000736672">
    <property type="component" value="Unassembled WGS sequence"/>
</dbReference>
<feature type="region of interest" description="Disordered" evidence="3">
    <location>
        <begin position="1"/>
        <end position="26"/>
    </location>
</feature>
<dbReference type="GO" id="GO:0016787">
    <property type="term" value="F:hydrolase activity"/>
    <property type="evidence" value="ECO:0007669"/>
    <property type="project" value="UniProtKB-KW"/>
</dbReference>
<dbReference type="SUPFAM" id="SSF53933">
    <property type="entry name" value="Microbial ribonucleases"/>
    <property type="match status" value="1"/>
</dbReference>
<evidence type="ECO:0000256" key="2">
    <source>
        <dbReference type="ARBA" id="ARBA00022801"/>
    </source>
</evidence>
<protein>
    <submittedName>
        <fullName evidence="4">Uncharacterized protein</fullName>
    </submittedName>
</protein>
<evidence type="ECO:0000256" key="3">
    <source>
        <dbReference type="SAM" id="MobiDB-lite"/>
    </source>
</evidence>
<accession>A0A9P9HPX1</accession>
<dbReference type="GO" id="GO:0004521">
    <property type="term" value="F:RNA endonuclease activity"/>
    <property type="evidence" value="ECO:0007669"/>
    <property type="project" value="InterPro"/>
</dbReference>
<comment type="caution">
    <text evidence="4">The sequence shown here is derived from an EMBL/GenBank/DDBJ whole genome shotgun (WGS) entry which is preliminary data.</text>
</comment>
<dbReference type="EMBL" id="JAGTJS010000008">
    <property type="protein sequence ID" value="KAH7260409.1"/>
    <property type="molecule type" value="Genomic_DNA"/>
</dbReference>
<keyword evidence="5" id="KW-1185">Reference proteome</keyword>
<sequence>MIASESDNTHMTERTSLSSLPGLRRPDYEGNGFDDCASYYSLSELSETDPVRRVPAVEVRRQALAIPPQPKQDCKYPELLRNDEAMPLRVPGPWLEYPLLATDRYISGIPGPARVVISAGDYAGSDVIYHPTWSRTKFRHANYRPKGYQSAVSSYFMTEYQCPMYPSMATNGYPTPCQSDYAAHQGFEWQFQGFDQAPWLMAEGMSAQPCYDMQMQQQYEETYNPPIPYCFYQYPLVNLSQFESRFDER</sequence>
<evidence type="ECO:0000313" key="4">
    <source>
        <dbReference type="EMBL" id="KAH7260409.1"/>
    </source>
</evidence>
<reference evidence="4" key="1">
    <citation type="journal article" date="2021" name="Nat. Commun.">
        <title>Genetic determinants of endophytism in the Arabidopsis root mycobiome.</title>
        <authorList>
            <person name="Mesny F."/>
            <person name="Miyauchi S."/>
            <person name="Thiergart T."/>
            <person name="Pickel B."/>
            <person name="Atanasova L."/>
            <person name="Karlsson M."/>
            <person name="Huettel B."/>
            <person name="Barry K.W."/>
            <person name="Haridas S."/>
            <person name="Chen C."/>
            <person name="Bauer D."/>
            <person name="Andreopoulos W."/>
            <person name="Pangilinan J."/>
            <person name="LaButti K."/>
            <person name="Riley R."/>
            <person name="Lipzen A."/>
            <person name="Clum A."/>
            <person name="Drula E."/>
            <person name="Henrissat B."/>
            <person name="Kohler A."/>
            <person name="Grigoriev I.V."/>
            <person name="Martin F.M."/>
            <person name="Hacquard S."/>
        </authorList>
    </citation>
    <scope>NUCLEOTIDE SEQUENCE</scope>
    <source>
        <strain evidence="4">FSSC 5 MPI-SDFR-AT-0091</strain>
    </source>
</reference>
<evidence type="ECO:0000256" key="1">
    <source>
        <dbReference type="ARBA" id="ARBA00022722"/>
    </source>
</evidence>